<organism evidence="1 2">
    <name type="scientific">Fragilariopsis cylindrus CCMP1102</name>
    <dbReference type="NCBI Taxonomy" id="635003"/>
    <lineage>
        <taxon>Eukaryota</taxon>
        <taxon>Sar</taxon>
        <taxon>Stramenopiles</taxon>
        <taxon>Ochrophyta</taxon>
        <taxon>Bacillariophyta</taxon>
        <taxon>Bacillariophyceae</taxon>
        <taxon>Bacillariophycidae</taxon>
        <taxon>Bacillariales</taxon>
        <taxon>Bacillariaceae</taxon>
        <taxon>Fragilariopsis</taxon>
    </lineage>
</organism>
<dbReference type="InParanoid" id="A0A1E7EX01"/>
<proteinExistence type="predicted"/>
<name>A0A1E7EX01_9STRA</name>
<sequence>MSSCAVSTYKTEMFYPSPLIEFQAITIFSKCDKAVIGAPANSRIVRIGNVGRCDHTYAYYMANYYSHESSFNNSDYVLFLKDNNNEHRNHYSRHKKLNEMITLSNEFGFACHEETNWVWSDRKSSTSTRDWWLGGLFHPTTQISYYHDWNQLQKFKVEEYSRLGRDDNSQFISQYGNNLGDYAKKMSIEPVPETTTTSSSSSTTPRLIVPVCYGGNFLFRKKDNLNRSRDFWERIESSLSRGNNIAEGHFMERLWGTILARPLDVELTNQIRKQGQREDCEDDPNHIGALCK</sequence>
<dbReference type="AlphaFoldDB" id="A0A1E7EX01"/>
<dbReference type="OrthoDB" id="48355at2759"/>
<protein>
    <submittedName>
        <fullName evidence="1">Uncharacterized protein</fullName>
    </submittedName>
</protein>
<dbReference type="EMBL" id="KV784373">
    <property type="protein sequence ID" value="OEU10043.1"/>
    <property type="molecule type" value="Genomic_DNA"/>
</dbReference>
<evidence type="ECO:0000313" key="1">
    <source>
        <dbReference type="EMBL" id="OEU10043.1"/>
    </source>
</evidence>
<keyword evidence="2" id="KW-1185">Reference proteome</keyword>
<evidence type="ECO:0000313" key="2">
    <source>
        <dbReference type="Proteomes" id="UP000095751"/>
    </source>
</evidence>
<dbReference type="KEGG" id="fcy:FRACYDRAFT_247654"/>
<reference evidence="1 2" key="1">
    <citation type="submission" date="2016-09" db="EMBL/GenBank/DDBJ databases">
        <title>Extensive genetic diversity and differential bi-allelic expression allows diatom success in the polar Southern Ocean.</title>
        <authorList>
            <consortium name="DOE Joint Genome Institute"/>
            <person name="Mock T."/>
            <person name="Otillar R.P."/>
            <person name="Strauss J."/>
            <person name="Dupont C."/>
            <person name="Frickenhaus S."/>
            <person name="Maumus F."/>
            <person name="Mcmullan M."/>
            <person name="Sanges R."/>
            <person name="Schmutz J."/>
            <person name="Toseland A."/>
            <person name="Valas R."/>
            <person name="Veluchamy A."/>
            <person name="Ward B.J."/>
            <person name="Allen A."/>
            <person name="Barry K."/>
            <person name="Falciatore A."/>
            <person name="Ferrante M."/>
            <person name="Fortunato A.E."/>
            <person name="Gloeckner G."/>
            <person name="Gruber A."/>
            <person name="Hipkin R."/>
            <person name="Janech M."/>
            <person name="Kroth P."/>
            <person name="Leese F."/>
            <person name="Lindquist E."/>
            <person name="Lyon B.R."/>
            <person name="Martin J."/>
            <person name="Mayer C."/>
            <person name="Parker M."/>
            <person name="Quesneville H."/>
            <person name="Raymond J."/>
            <person name="Uhlig C."/>
            <person name="Valentin K.U."/>
            <person name="Worden A.Z."/>
            <person name="Armbrust E.V."/>
            <person name="Bowler C."/>
            <person name="Green B."/>
            <person name="Moulton V."/>
            <person name="Van Oosterhout C."/>
            <person name="Grigoriev I."/>
        </authorList>
    </citation>
    <scope>NUCLEOTIDE SEQUENCE [LARGE SCALE GENOMIC DNA]</scope>
    <source>
        <strain evidence="1 2">CCMP1102</strain>
    </source>
</reference>
<gene>
    <name evidence="1" type="ORF">FRACYDRAFT_247654</name>
</gene>
<accession>A0A1E7EX01</accession>
<dbReference type="Proteomes" id="UP000095751">
    <property type="component" value="Unassembled WGS sequence"/>
</dbReference>